<keyword evidence="1" id="KW-0175">Coiled coil</keyword>
<proteinExistence type="predicted"/>
<evidence type="ECO:0000256" key="1">
    <source>
        <dbReference type="SAM" id="Coils"/>
    </source>
</evidence>
<dbReference type="Proteomes" id="UP000657177">
    <property type="component" value="Unassembled WGS sequence"/>
</dbReference>
<evidence type="ECO:0000256" key="2">
    <source>
        <dbReference type="SAM" id="Phobius"/>
    </source>
</evidence>
<evidence type="ECO:0000313" key="4">
    <source>
        <dbReference type="Proteomes" id="UP000657177"/>
    </source>
</evidence>
<keyword evidence="2" id="KW-0472">Membrane</keyword>
<keyword evidence="2" id="KW-0812">Transmembrane</keyword>
<dbReference type="GO" id="GO:0055070">
    <property type="term" value="P:copper ion homeostasis"/>
    <property type="evidence" value="ECO:0007669"/>
    <property type="project" value="InterPro"/>
</dbReference>
<sequence>MPLDFRYYISSLAAIFLALGIGIVIGGALMNNDAMGRRQEQLILNLEREFDQLRAEKKALQAGLADREVELEVLRQFNREVLPLMVNGLLTDRSIGIVKTNHTVPNTLKEDLITILELAGAQVRRHIDFSLWPPSPTAHQALAAHLGVREDDSWFNQVLSAFITEVVLGQEGAVLTSLQANSLIQLNQVAAGPVDTLILLGGSYEEKADRVDQLDLVLAKAAKEKGVTVVGVEPLAALKSYISRYKNAGLVTIDNIDTLPGQVALVLALAAGENGHYGVKNTARSLLPKTFLTRSARNGEGR</sequence>
<dbReference type="AlphaFoldDB" id="A0A8J6I183"/>
<dbReference type="RefSeq" id="WP_181340269.1">
    <property type="nucleotide sequence ID" value="NZ_JAAKDE010000023.1"/>
</dbReference>
<comment type="caution">
    <text evidence="3">The sequence shown here is derived from an EMBL/GenBank/DDBJ whole genome shotgun (WGS) entry which is preliminary data.</text>
</comment>
<protein>
    <submittedName>
        <fullName evidence="3">Copper transporter</fullName>
    </submittedName>
</protein>
<keyword evidence="4" id="KW-1185">Reference proteome</keyword>
<dbReference type="EMBL" id="JAAKDE010000023">
    <property type="protein sequence ID" value="MBA2133800.1"/>
    <property type="molecule type" value="Genomic_DNA"/>
</dbReference>
<feature type="transmembrane region" description="Helical" evidence="2">
    <location>
        <begin position="6"/>
        <end position="29"/>
    </location>
</feature>
<evidence type="ECO:0000313" key="3">
    <source>
        <dbReference type="EMBL" id="MBA2133800.1"/>
    </source>
</evidence>
<organism evidence="3 4">
    <name type="scientific">Capillibacterium thermochitinicola</name>
    <dbReference type="NCBI Taxonomy" id="2699427"/>
    <lineage>
        <taxon>Bacteria</taxon>
        <taxon>Bacillati</taxon>
        <taxon>Bacillota</taxon>
        <taxon>Capillibacterium</taxon>
    </lineage>
</organism>
<name>A0A8J6I183_9FIRM</name>
<gene>
    <name evidence="3" type="ORF">G5B42_09675</name>
</gene>
<feature type="coiled-coil region" evidence="1">
    <location>
        <begin position="36"/>
        <end position="63"/>
    </location>
</feature>
<dbReference type="GO" id="GO:0016020">
    <property type="term" value="C:membrane"/>
    <property type="evidence" value="ECO:0007669"/>
    <property type="project" value="InterPro"/>
</dbReference>
<dbReference type="InterPro" id="IPR021522">
    <property type="entry name" value="MctB"/>
</dbReference>
<accession>A0A8J6I183</accession>
<keyword evidence="2" id="KW-1133">Transmembrane helix</keyword>
<dbReference type="Pfam" id="PF11382">
    <property type="entry name" value="MctB"/>
    <property type="match status" value="1"/>
</dbReference>
<reference evidence="3" key="1">
    <citation type="submission" date="2020-06" db="EMBL/GenBank/DDBJ databases">
        <title>Novel chitinolytic bacterium.</title>
        <authorList>
            <person name="Ungkulpasvich U."/>
            <person name="Kosugi A."/>
            <person name="Uke A."/>
        </authorList>
    </citation>
    <scope>NUCLEOTIDE SEQUENCE</scope>
    <source>
        <strain evidence="3">UUS1-1</strain>
    </source>
</reference>